<name>A0A9P1DCD9_9DINO</name>
<protein>
    <submittedName>
        <fullName evidence="2">Uncharacterized protein</fullName>
    </submittedName>
</protein>
<reference evidence="3 4" key="2">
    <citation type="submission" date="2024-05" db="EMBL/GenBank/DDBJ databases">
        <authorList>
            <person name="Chen Y."/>
            <person name="Shah S."/>
            <person name="Dougan E. K."/>
            <person name="Thang M."/>
            <person name="Chan C."/>
        </authorList>
    </citation>
    <scope>NUCLEOTIDE SEQUENCE [LARGE SCALE GENOMIC DNA]</scope>
</reference>
<keyword evidence="4" id="KW-1185">Reference proteome</keyword>
<evidence type="ECO:0000313" key="4">
    <source>
        <dbReference type="Proteomes" id="UP001152797"/>
    </source>
</evidence>
<feature type="region of interest" description="Disordered" evidence="1">
    <location>
        <begin position="220"/>
        <end position="290"/>
    </location>
</feature>
<proteinExistence type="predicted"/>
<sequence>MAAELKAGDGATADQAVVDVVEVPASAEAPETAPANVAAAPQGTAAQEVPSAQSQMVKCRRCCQEVAIEDAMCTPKFRPELRYTCKPCHAVCSQLQRRGVDIKEVLNESAAVTFFVDAKNERANGMEGRLCYTQARALLVQKMVESTAHVEKDGSEGAFQPLSHWMLQGYDCDRIEQLAERREHPILGPTFRVDIDKMSKEQIRTIVEERLLNIESQARERMQRRQAGGSAGSASAPQALPDLGVEVDDTPAAREKKRKTPEEKQAAAEAAKQQRQEDKKRQKLERSATSAAAKVLPQLKRCAERLTALVDKVSTIGAGLPEASAQNVANVQKTLEETINNATHMLAAAAKGHGLKLETDALLTEKALNGILKDGNAEIRSLQFYIRENKENLKGTGNFFVAYHLAMPVLCALTVAQAAAASLRAQCRNEEEMEKMAEDLEVIKEVLAQVSVDKTYVQHFSMTKFCDRVLWSTRGLLLQWDIPSTSLQEVPVPHMPGAKAALRRGAQEPKQLLLDPIGNMSTSSSSTHKHADSRDVATAMARYSETSILKIRNLLSGKGSSKNMSGAFKRKLRAALGPYRGCYKEVSIVESGSGQKHITFYMADVQRLLSLYVRECPALHALLKRQAARTLEVFLAHDEATAGNVLNPLQRMKTLLVYFTLKPLSPYFESARAWMPLAAITHEQLQQCPGGVSAVTARIVEEWLDQNLTGDVVVAGDMVPLSLAIVGFVSDMESQRAAYAAKGSAALKPCLHCGNCVMKGAYCAAASHDFLTIEEADLRRFTANDPTDVERYIVHWMAQKANMTKAEIDLRQKCLGFLLDEHSLWAYPRARSVCNIGIAINDCMHSYWANGICNTEIMLVLNAAREHTGVEVKDLCESMVTAGWKRHSKNEGKHWCKRLWTPALFGNEYKGSASQCLALMALIRWHCETVWIHVPALRPVAECFLALARCTDAVRRDNNNNDWSELDARQEMHHRLFEQVHPGMMRPKHHHRLHLADHFRKHRVRISCWGVEQAHQNYKSVFADNFFQLLRSGDEAHAYSQHLLPRLLLRSIEITREHPFVENGFALVSPFSETEVESTTGLRDVQISRSCRLFCTELREDSIVLWGERCENAGICRFFLQRSKKLFIYIALLELTEHGESYRCFNMNGGNDFVPLEIMHNLHLPAFTSAESAKIICLL</sequence>
<dbReference type="EMBL" id="CAMXCT020003985">
    <property type="protein sequence ID" value="CAL1160552.1"/>
    <property type="molecule type" value="Genomic_DNA"/>
</dbReference>
<organism evidence="2">
    <name type="scientific">Cladocopium goreaui</name>
    <dbReference type="NCBI Taxonomy" id="2562237"/>
    <lineage>
        <taxon>Eukaryota</taxon>
        <taxon>Sar</taxon>
        <taxon>Alveolata</taxon>
        <taxon>Dinophyceae</taxon>
        <taxon>Suessiales</taxon>
        <taxon>Symbiodiniaceae</taxon>
        <taxon>Cladocopium</taxon>
    </lineage>
</organism>
<evidence type="ECO:0000256" key="1">
    <source>
        <dbReference type="SAM" id="MobiDB-lite"/>
    </source>
</evidence>
<feature type="compositionally biased region" description="Basic and acidic residues" evidence="1">
    <location>
        <begin position="260"/>
        <end position="286"/>
    </location>
</feature>
<reference evidence="2" key="1">
    <citation type="submission" date="2022-10" db="EMBL/GenBank/DDBJ databases">
        <authorList>
            <person name="Chen Y."/>
            <person name="Dougan E. K."/>
            <person name="Chan C."/>
            <person name="Rhodes N."/>
            <person name="Thang M."/>
        </authorList>
    </citation>
    <scope>NUCLEOTIDE SEQUENCE</scope>
</reference>
<accession>A0A9P1DCD9</accession>
<gene>
    <name evidence="2" type="ORF">C1SCF055_LOCUS32745</name>
</gene>
<dbReference type="EMBL" id="CAMXCT010003985">
    <property type="protein sequence ID" value="CAI4007177.1"/>
    <property type="molecule type" value="Genomic_DNA"/>
</dbReference>
<comment type="caution">
    <text evidence="2">The sequence shown here is derived from an EMBL/GenBank/DDBJ whole genome shotgun (WGS) entry which is preliminary data.</text>
</comment>
<evidence type="ECO:0000313" key="2">
    <source>
        <dbReference type="EMBL" id="CAI4007177.1"/>
    </source>
</evidence>
<evidence type="ECO:0000313" key="3">
    <source>
        <dbReference type="EMBL" id="CAL4794489.1"/>
    </source>
</evidence>
<dbReference type="Proteomes" id="UP001152797">
    <property type="component" value="Unassembled WGS sequence"/>
</dbReference>
<dbReference type="EMBL" id="CAMXCT030003985">
    <property type="protein sequence ID" value="CAL4794489.1"/>
    <property type="molecule type" value="Genomic_DNA"/>
</dbReference>
<dbReference type="AlphaFoldDB" id="A0A9P1DCD9"/>